<gene>
    <name evidence="1" type="ORF">M9Y10_040730</name>
</gene>
<keyword evidence="2" id="KW-1185">Reference proteome</keyword>
<proteinExistence type="predicted"/>
<protein>
    <submittedName>
        <fullName evidence="1">Uncharacterized protein</fullName>
    </submittedName>
</protein>
<name>A0ABR2K2E3_9EUKA</name>
<sequence length="410" mass="46695">MADLRETDPTIPIGTYLAKLQYALDKGKLPDCIHEDTTQPFHLAVLKQNTDPNEEFMYFHVSTYPEIKELCRSFSAMFKSYQTLFNCDPETFESKGVRAAFRLNNKWKALLILFSPYKYPNSFLFDILKRISYVLSALYERPSYAAAKFAHRSLIWFMKAMSTVRGIQSVISTYKSPVKQEYPRLMESDSILCEVGPKELIESAIADEEIKKNCAVFVFGRILYTNMDNPNLFIAELLVANLVDTTADQMTVDNHLFCLAKHFHTVMVTITEPGRGLEKCCKMQVSLMKLDSQGLITKMQQSFAKKLPPLKALDVLVVSGPFTVTQPPFIEAPLFTQATLGLQANAIAAIMYEKMMTPAFNCIVDYLIMKNEFRVKFIRHGEDLIFLHMNGPVEEREAAPLPQILKVVRS</sequence>
<dbReference type="EMBL" id="JAPFFF010000007">
    <property type="protein sequence ID" value="KAK8885284.1"/>
    <property type="molecule type" value="Genomic_DNA"/>
</dbReference>
<evidence type="ECO:0000313" key="2">
    <source>
        <dbReference type="Proteomes" id="UP001470230"/>
    </source>
</evidence>
<dbReference type="Proteomes" id="UP001470230">
    <property type="component" value="Unassembled WGS sequence"/>
</dbReference>
<comment type="caution">
    <text evidence="1">The sequence shown here is derived from an EMBL/GenBank/DDBJ whole genome shotgun (WGS) entry which is preliminary data.</text>
</comment>
<reference evidence="1 2" key="1">
    <citation type="submission" date="2024-04" db="EMBL/GenBank/DDBJ databases">
        <title>Tritrichomonas musculus Genome.</title>
        <authorList>
            <person name="Alves-Ferreira E."/>
            <person name="Grigg M."/>
            <person name="Lorenzi H."/>
            <person name="Galac M."/>
        </authorList>
    </citation>
    <scope>NUCLEOTIDE SEQUENCE [LARGE SCALE GENOMIC DNA]</scope>
    <source>
        <strain evidence="1 2">EAF2021</strain>
    </source>
</reference>
<evidence type="ECO:0000313" key="1">
    <source>
        <dbReference type="EMBL" id="KAK8885284.1"/>
    </source>
</evidence>
<accession>A0ABR2K2E3</accession>
<organism evidence="1 2">
    <name type="scientific">Tritrichomonas musculus</name>
    <dbReference type="NCBI Taxonomy" id="1915356"/>
    <lineage>
        <taxon>Eukaryota</taxon>
        <taxon>Metamonada</taxon>
        <taxon>Parabasalia</taxon>
        <taxon>Tritrichomonadida</taxon>
        <taxon>Tritrichomonadidae</taxon>
        <taxon>Tritrichomonas</taxon>
    </lineage>
</organism>